<dbReference type="Proteomes" id="UP000292957">
    <property type="component" value="Unassembled WGS sequence"/>
</dbReference>
<dbReference type="PANTHER" id="PTHR31138:SF1">
    <property type="entry name" value="PDZ DOMAIN-CONTAINING PROTEIN"/>
    <property type="match status" value="1"/>
</dbReference>
<dbReference type="InterPro" id="IPR027842">
    <property type="entry name" value="HAM1-like_C"/>
</dbReference>
<feature type="region of interest" description="Disordered" evidence="1">
    <location>
        <begin position="183"/>
        <end position="307"/>
    </location>
</feature>
<evidence type="ECO:0000256" key="1">
    <source>
        <dbReference type="SAM" id="MobiDB-lite"/>
    </source>
</evidence>
<organism evidence="4">
    <name type="scientific">Dichomitus squalens</name>
    <dbReference type="NCBI Taxonomy" id="114155"/>
    <lineage>
        <taxon>Eukaryota</taxon>
        <taxon>Fungi</taxon>
        <taxon>Dikarya</taxon>
        <taxon>Basidiomycota</taxon>
        <taxon>Agaricomycotina</taxon>
        <taxon>Agaricomycetes</taxon>
        <taxon>Polyporales</taxon>
        <taxon>Polyporaceae</taxon>
        <taxon>Dichomitus</taxon>
    </lineage>
</organism>
<dbReference type="Pfam" id="PF19343">
    <property type="entry name" value="HAM1_N"/>
    <property type="match status" value="1"/>
</dbReference>
<evidence type="ECO:0000259" key="3">
    <source>
        <dbReference type="Pfam" id="PF19343"/>
    </source>
</evidence>
<proteinExistence type="predicted"/>
<reference evidence="4" key="1">
    <citation type="submission" date="2019-01" db="EMBL/GenBank/DDBJ databases">
        <title>Draft genome sequences of three monokaryotic isolates of the white-rot basidiomycete fungus Dichomitus squalens.</title>
        <authorList>
            <consortium name="DOE Joint Genome Institute"/>
            <person name="Lopez S.C."/>
            <person name="Andreopoulos B."/>
            <person name="Pangilinan J."/>
            <person name="Lipzen A."/>
            <person name="Riley R."/>
            <person name="Ahrendt S."/>
            <person name="Ng V."/>
            <person name="Barry K."/>
            <person name="Daum C."/>
            <person name="Grigoriev I.V."/>
            <person name="Hilden K.S."/>
            <person name="Makela M.R."/>
            <person name="de Vries R.P."/>
        </authorList>
    </citation>
    <scope>NUCLEOTIDE SEQUENCE [LARGE SCALE GENOMIC DNA]</scope>
    <source>
        <strain evidence="4">OM18370.1</strain>
    </source>
</reference>
<dbReference type="PANTHER" id="PTHR31138">
    <property type="entry name" value="CHROMOSOME 19, WHOLE GENOME SHOTGUN SEQUENCE"/>
    <property type="match status" value="1"/>
</dbReference>
<evidence type="ECO:0000259" key="2">
    <source>
        <dbReference type="Pfam" id="PF14613"/>
    </source>
</evidence>
<feature type="domain" description="HAM1-like C-terminal" evidence="2">
    <location>
        <begin position="687"/>
        <end position="825"/>
    </location>
</feature>
<dbReference type="InterPro" id="IPR045967">
    <property type="entry name" value="HAM1-like_N"/>
</dbReference>
<sequence length="826" mass="93780">MSTLPTTKKDISEHPAAATVTEPIDRQKLQTDVDRKLRLYGAFQAMGESRLPTNEQLDRVLSYLSHSSISKADGLSPDGQNLARDAHDIFETLRRLVLEKNADEVLQNFVWHTRDTSFDRAKKDPNQVLPVDGAKAKSDAQQGVQHLRTLLSLVFTNAQVRKLVNDFGVIGRDLLARGAEKVAQNARPSEDALREVDQPGPEHKFVTEGGREIGPNETPVPEFQIPGTDARIAHDPRSDDPTSGTKFKHGDEVKPGDQALNEAQQKKDEFEGQAQTEAQRHAQDLQERARVGEPPQDEGDVQERKAGIQGKISGMKDSLLGRVPDEHKDRAREHKDRAKNFTEEYFPPERRDQFIYRLKKVVYECQSHDDYQEAMTWLLNFVEEYVSHGRTIANHGKDSHQQLSSDPNFQTSLNEIRTLLERFANGRSLDTIGEPMRVLYDDAQQDERLRHWFREVDEYIREALLQPGYILDDQANERARELKDTGRQFYDGKYKGHFDNLFNSVQEWFAAWADDPLNRQIGTNFAQLAKDALFDADGNLTFKPELWADVRQKIIPGFIEQLGYIPIPRIEYTDDQIDLVIENLALSGKNIFPNLITMETHNFAKLSAFNNIKNETHHEFTFHLSQMQADLRDVAFYFRKKTGTPKLTDSGVADVLLGGEGLSITTHLRSAGNDTSSVFHVKDVQTSIHTLKFAIRDSKHDTLYKVLAPLATGLIKKQLQRVIGNAVRTALEYIDGQLVSARDQMAEAKASEDKSRRDVLLQQLTQRKQQAEKAQEKVGQFKIATRPGDEILPEVSHPEGWVNRAEQQAKTAQQGEEWRSEAYNVV</sequence>
<feature type="compositionally biased region" description="Basic and acidic residues" evidence="1">
    <location>
        <begin position="278"/>
        <end position="291"/>
    </location>
</feature>
<dbReference type="OrthoDB" id="19394at2759"/>
<dbReference type="InterPro" id="IPR017943">
    <property type="entry name" value="Bactericidal_perm-incr_a/b_dom"/>
</dbReference>
<dbReference type="AlphaFoldDB" id="A0A4Q9MR32"/>
<dbReference type="Pfam" id="PF14613">
    <property type="entry name" value="HAM1_C"/>
    <property type="match status" value="1"/>
</dbReference>
<feature type="domain" description="HAM1-like N-terminal" evidence="3">
    <location>
        <begin position="16"/>
        <end position="674"/>
    </location>
</feature>
<dbReference type="GO" id="GO:0008289">
    <property type="term" value="F:lipid binding"/>
    <property type="evidence" value="ECO:0007669"/>
    <property type="project" value="InterPro"/>
</dbReference>
<name>A0A4Q9MR32_9APHY</name>
<feature type="compositionally biased region" description="Basic and acidic residues" evidence="1">
    <location>
        <begin position="188"/>
        <end position="211"/>
    </location>
</feature>
<protein>
    <submittedName>
        <fullName evidence="4">Uncharacterized protein</fullName>
    </submittedName>
</protein>
<feature type="compositionally biased region" description="Basic and acidic residues" evidence="1">
    <location>
        <begin position="231"/>
        <end position="240"/>
    </location>
</feature>
<dbReference type="SUPFAM" id="SSF55394">
    <property type="entry name" value="Bactericidal permeability-increasing protein, BPI"/>
    <property type="match status" value="1"/>
</dbReference>
<evidence type="ECO:0000313" key="4">
    <source>
        <dbReference type="EMBL" id="TBU30300.1"/>
    </source>
</evidence>
<dbReference type="Gene3D" id="3.15.10.10">
    <property type="entry name" value="Bactericidal permeability-increasing protein, domain 1"/>
    <property type="match status" value="1"/>
</dbReference>
<accession>A0A4Q9MR32</accession>
<gene>
    <name evidence="4" type="ORF">BD311DRAFT_236054</name>
</gene>
<dbReference type="EMBL" id="ML143407">
    <property type="protein sequence ID" value="TBU30300.1"/>
    <property type="molecule type" value="Genomic_DNA"/>
</dbReference>